<evidence type="ECO:0000313" key="1">
    <source>
        <dbReference type="EMBL" id="KAF2889964.1"/>
    </source>
</evidence>
<name>A0A8K0G8E8_IGNLU</name>
<accession>A0A8K0G8E8</accession>
<dbReference type="EMBL" id="VTPC01060105">
    <property type="protein sequence ID" value="KAF2889964.1"/>
    <property type="molecule type" value="Genomic_DNA"/>
</dbReference>
<gene>
    <name evidence="1" type="ORF">ILUMI_16209</name>
</gene>
<proteinExistence type="predicted"/>
<protein>
    <submittedName>
        <fullName evidence="1">Uncharacterized protein</fullName>
    </submittedName>
</protein>
<evidence type="ECO:0000313" key="2">
    <source>
        <dbReference type="Proteomes" id="UP000801492"/>
    </source>
</evidence>
<sequence>MVKLEADSLIELRTYGTMFSAIATAITAEGLQNTSGNVLSFLFKYPISKLTMVEAVQVPKYCIIIDEFCYMVLISGRNAHNHFTSSETCILSFIYFYSYRSLLEPNKIPVGRS</sequence>
<organism evidence="1 2">
    <name type="scientific">Ignelater luminosus</name>
    <name type="common">Cucubano</name>
    <name type="synonym">Pyrophorus luminosus</name>
    <dbReference type="NCBI Taxonomy" id="2038154"/>
    <lineage>
        <taxon>Eukaryota</taxon>
        <taxon>Metazoa</taxon>
        <taxon>Ecdysozoa</taxon>
        <taxon>Arthropoda</taxon>
        <taxon>Hexapoda</taxon>
        <taxon>Insecta</taxon>
        <taxon>Pterygota</taxon>
        <taxon>Neoptera</taxon>
        <taxon>Endopterygota</taxon>
        <taxon>Coleoptera</taxon>
        <taxon>Polyphaga</taxon>
        <taxon>Elateriformia</taxon>
        <taxon>Elateroidea</taxon>
        <taxon>Elateridae</taxon>
        <taxon>Agrypninae</taxon>
        <taxon>Pyrophorini</taxon>
        <taxon>Ignelater</taxon>
    </lineage>
</organism>
<dbReference type="Proteomes" id="UP000801492">
    <property type="component" value="Unassembled WGS sequence"/>
</dbReference>
<comment type="caution">
    <text evidence="1">The sequence shown here is derived from an EMBL/GenBank/DDBJ whole genome shotgun (WGS) entry which is preliminary data.</text>
</comment>
<reference evidence="1" key="1">
    <citation type="submission" date="2019-08" db="EMBL/GenBank/DDBJ databases">
        <title>The genome of the North American firefly Photinus pyralis.</title>
        <authorList>
            <consortium name="Photinus pyralis genome working group"/>
            <person name="Fallon T.R."/>
            <person name="Sander Lower S.E."/>
            <person name="Weng J.-K."/>
        </authorList>
    </citation>
    <scope>NUCLEOTIDE SEQUENCE</scope>
    <source>
        <strain evidence="1">TRF0915ILg1</strain>
        <tissue evidence="1">Whole body</tissue>
    </source>
</reference>
<dbReference type="AlphaFoldDB" id="A0A8K0G8E8"/>
<keyword evidence="2" id="KW-1185">Reference proteome</keyword>